<comment type="caution">
    <text evidence="14">The sequence shown here is derived from an EMBL/GenBank/DDBJ whole genome shotgun (WGS) entry which is preliminary data.</text>
</comment>
<evidence type="ECO:0000313" key="14">
    <source>
        <dbReference type="EMBL" id="KAK4402481.1"/>
    </source>
</evidence>
<dbReference type="Pfam" id="PF23598">
    <property type="entry name" value="LRR_14"/>
    <property type="match status" value="1"/>
</dbReference>
<dbReference type="InterPro" id="IPR002182">
    <property type="entry name" value="NB-ARC"/>
</dbReference>
<keyword evidence="7" id="KW-0677">Repeat</keyword>
<dbReference type="PANTHER" id="PTHR23155:SF1152">
    <property type="entry name" value="AAA+ ATPASE DOMAIN-CONTAINING PROTEIN"/>
    <property type="match status" value="1"/>
</dbReference>
<dbReference type="InterPro" id="IPR055414">
    <property type="entry name" value="LRR_R13L4/SHOC2-like"/>
</dbReference>
<reference evidence="14" key="2">
    <citation type="journal article" date="2024" name="Plant">
        <title>Genomic evolution and insights into agronomic trait innovations of Sesamum species.</title>
        <authorList>
            <person name="Miao H."/>
            <person name="Wang L."/>
            <person name="Qu L."/>
            <person name="Liu H."/>
            <person name="Sun Y."/>
            <person name="Le M."/>
            <person name="Wang Q."/>
            <person name="Wei S."/>
            <person name="Zheng Y."/>
            <person name="Lin W."/>
            <person name="Duan Y."/>
            <person name="Cao H."/>
            <person name="Xiong S."/>
            <person name="Wang X."/>
            <person name="Wei L."/>
            <person name="Li C."/>
            <person name="Ma Q."/>
            <person name="Ju M."/>
            <person name="Zhao R."/>
            <person name="Li G."/>
            <person name="Mu C."/>
            <person name="Tian Q."/>
            <person name="Mei H."/>
            <person name="Zhang T."/>
            <person name="Gao T."/>
            <person name="Zhang H."/>
        </authorList>
    </citation>
    <scope>NUCLEOTIDE SEQUENCE</scope>
    <source>
        <strain evidence="14">K16</strain>
    </source>
</reference>
<comment type="function">
    <text evidence="1">Confers resistance to late blight (Phytophthora infestans) races carrying the avirulence gene Avr1. Resistance proteins guard the plant against pathogens that contain an appropriate avirulence protein via an indirect interaction with this avirulence protein. That triggers a defense system including the hypersensitive response, which restricts the pathogen growth.</text>
</comment>
<evidence type="ECO:0000259" key="12">
    <source>
        <dbReference type="Pfam" id="PF23559"/>
    </source>
</evidence>
<dbReference type="Proteomes" id="UP001289374">
    <property type="component" value="Unassembled WGS sequence"/>
</dbReference>
<dbReference type="EMBL" id="JACGWL010000005">
    <property type="protein sequence ID" value="KAK4402481.1"/>
    <property type="molecule type" value="Genomic_DNA"/>
</dbReference>
<evidence type="ECO:0000256" key="3">
    <source>
        <dbReference type="ARBA" id="ARBA00008894"/>
    </source>
</evidence>
<keyword evidence="8" id="KW-0547">Nucleotide-binding</keyword>
<keyword evidence="15" id="KW-1185">Reference proteome</keyword>
<dbReference type="GO" id="GO:0009626">
    <property type="term" value="P:plant-type hypersensitive response"/>
    <property type="evidence" value="ECO:0007669"/>
    <property type="project" value="UniProtKB-KW"/>
</dbReference>
<dbReference type="Gene3D" id="3.80.10.10">
    <property type="entry name" value="Ribonuclease Inhibitor"/>
    <property type="match status" value="1"/>
</dbReference>
<dbReference type="Gene3D" id="3.40.50.300">
    <property type="entry name" value="P-loop containing nucleotide triphosphate hydrolases"/>
    <property type="match status" value="1"/>
</dbReference>
<evidence type="ECO:0000256" key="1">
    <source>
        <dbReference type="ARBA" id="ARBA00002074"/>
    </source>
</evidence>
<dbReference type="InterPro" id="IPR027417">
    <property type="entry name" value="P-loop_NTPase"/>
</dbReference>
<dbReference type="GO" id="GO:0043531">
    <property type="term" value="F:ADP binding"/>
    <property type="evidence" value="ECO:0007669"/>
    <property type="project" value="InterPro"/>
</dbReference>
<dbReference type="InterPro" id="IPR058922">
    <property type="entry name" value="WHD_DRP"/>
</dbReference>
<evidence type="ECO:0000256" key="4">
    <source>
        <dbReference type="ARBA" id="ARBA00022490"/>
    </source>
</evidence>
<dbReference type="InterPro" id="IPR044974">
    <property type="entry name" value="Disease_R_plants"/>
</dbReference>
<evidence type="ECO:0000256" key="10">
    <source>
        <dbReference type="ARBA" id="ARBA00022840"/>
    </source>
</evidence>
<keyword evidence="9" id="KW-0611">Plant defense</keyword>
<organism evidence="14 15">
    <name type="scientific">Sesamum angolense</name>
    <dbReference type="NCBI Taxonomy" id="2727404"/>
    <lineage>
        <taxon>Eukaryota</taxon>
        <taxon>Viridiplantae</taxon>
        <taxon>Streptophyta</taxon>
        <taxon>Embryophyta</taxon>
        <taxon>Tracheophyta</taxon>
        <taxon>Spermatophyta</taxon>
        <taxon>Magnoliopsida</taxon>
        <taxon>eudicotyledons</taxon>
        <taxon>Gunneridae</taxon>
        <taxon>Pentapetalae</taxon>
        <taxon>asterids</taxon>
        <taxon>lamiids</taxon>
        <taxon>Lamiales</taxon>
        <taxon>Pedaliaceae</taxon>
        <taxon>Sesamum</taxon>
    </lineage>
</organism>
<accession>A0AAE1WZS1</accession>
<keyword evidence="10" id="KW-0067">ATP-binding</keyword>
<evidence type="ECO:0000256" key="2">
    <source>
        <dbReference type="ARBA" id="ARBA00004496"/>
    </source>
</evidence>
<dbReference type="SUPFAM" id="SSF52540">
    <property type="entry name" value="P-loop containing nucleoside triphosphate hydrolases"/>
    <property type="match status" value="1"/>
</dbReference>
<evidence type="ECO:0000256" key="8">
    <source>
        <dbReference type="ARBA" id="ARBA00022741"/>
    </source>
</evidence>
<keyword evidence="6" id="KW-0381">Hypersensitive response</keyword>
<dbReference type="GO" id="GO:0005524">
    <property type="term" value="F:ATP binding"/>
    <property type="evidence" value="ECO:0007669"/>
    <property type="project" value="UniProtKB-KW"/>
</dbReference>
<sequence>MGYAALVSLRLTIERILNASQIPFLPPSEEIIPLVKKGVESIECLLRTLSGVNSDDDGQKSEAVIKKIIEAARRLEDTIIESHSYRWDFESDKEVIYSAMAVVKEIKGTLRNTTLWPQEEVKHEPLRVTVQYAFHVVRTLERLFTAEDNSKSEGVKAVKVEIREAAFRLEDVLESAHVSDQHFLSKSQTRDGDDHISDLAMEVGKETFFFLETANKILKQFDNLLQQPEDDNTAVVLSRTDHIEAKKAKIFGLDHELIQLKDRLLKEASHPLDVTTIVGMAGIGKTTLAREIYDDPDIVSHFECRAFVSIGPEYALKRIKKSILAQTNPEVDEIHIQDEELLDSELLLRMRSRRYLIVLDDIWDRELWHLTWWVSPSKCDGSRIIMTTRLEDCIWPCEGFVLRKRFLNQQESWLLFCENVFGGDHSPCPPELEKAGRKIVKKCEGLPLTIIAVARHLCDAEKTPEYWKQAKRKVYTSIISEDKATSQVLYRSYDYLRQHLKPCFLYMGVFPHDSDIAASKLIKLWCVEGFLALHETNPSINAMVYLEDLVSANVVKVRQHSSSGGIKTCNIYPVFWHICMREAGEQKFFHVIDSNGNQGIESQRRHCIHNNVLLGIKDVHKSMTSISNVRSILCTGPHHQYPVPICLGFSLLRVLDALTVRFYGFPSEVVKLVRLRYLAFTYNGNLPASISKLCNLEYLIVRQYLSILSSGARRPYLPKEIWDMQALRHLQVMGSDLPDPSYDGALLPNLSTLSGISARSCTKEILGRIPNLNKLGVQIELALDVDEPMPCFEHLSSLHKIESLKWSIVNPNMKVVVPPLSFPVFPPSLKKLTLSGLRLPWEMMIITAELRNLEVLKLQCYAFQGRVWKMDDEIIFWPKLRYLLIEDTDLEEWYVSGCFDSLKCLSLRHCYKLKEIPQQIVCIEHLGIELDDCNNPSLMASIKHWAKKRVGSRKLRVFVKFSADDRKLKS</sequence>
<name>A0AAE1WZS1_9LAMI</name>
<evidence type="ECO:0000256" key="5">
    <source>
        <dbReference type="ARBA" id="ARBA00022614"/>
    </source>
</evidence>
<evidence type="ECO:0000313" key="15">
    <source>
        <dbReference type="Proteomes" id="UP001289374"/>
    </source>
</evidence>
<dbReference type="Gene3D" id="1.10.10.10">
    <property type="entry name" value="Winged helix-like DNA-binding domain superfamily/Winged helix DNA-binding domain"/>
    <property type="match status" value="1"/>
</dbReference>
<feature type="domain" description="Disease resistance R13L4/SHOC-2-like LRR" evidence="13">
    <location>
        <begin position="629"/>
        <end position="908"/>
    </location>
</feature>
<evidence type="ECO:0000259" key="11">
    <source>
        <dbReference type="Pfam" id="PF00931"/>
    </source>
</evidence>
<evidence type="ECO:0000256" key="6">
    <source>
        <dbReference type="ARBA" id="ARBA00022667"/>
    </source>
</evidence>
<keyword evidence="5" id="KW-0433">Leucine-rich repeat</keyword>
<feature type="domain" description="NB-ARC" evidence="11">
    <location>
        <begin position="257"/>
        <end position="422"/>
    </location>
</feature>
<dbReference type="FunFam" id="3.40.50.300:FF:001091">
    <property type="entry name" value="Probable disease resistance protein At1g61300"/>
    <property type="match status" value="1"/>
</dbReference>
<dbReference type="Pfam" id="PF00931">
    <property type="entry name" value="NB-ARC"/>
    <property type="match status" value="1"/>
</dbReference>
<dbReference type="Gene3D" id="1.20.5.4130">
    <property type="match status" value="1"/>
</dbReference>
<dbReference type="Pfam" id="PF23559">
    <property type="entry name" value="WHD_DRP"/>
    <property type="match status" value="1"/>
</dbReference>
<comment type="subcellular location">
    <subcellularLocation>
        <location evidence="2">Cytoplasm</location>
    </subcellularLocation>
</comment>
<dbReference type="InterPro" id="IPR032675">
    <property type="entry name" value="LRR_dom_sf"/>
</dbReference>
<keyword evidence="4" id="KW-0963">Cytoplasm</keyword>
<gene>
    <name evidence="14" type="ORF">Sango_0988800</name>
</gene>
<dbReference type="SUPFAM" id="SSF52058">
    <property type="entry name" value="L domain-like"/>
    <property type="match status" value="1"/>
</dbReference>
<dbReference type="GO" id="GO:0005737">
    <property type="term" value="C:cytoplasm"/>
    <property type="evidence" value="ECO:0007669"/>
    <property type="project" value="UniProtKB-SubCell"/>
</dbReference>
<evidence type="ECO:0000256" key="7">
    <source>
        <dbReference type="ARBA" id="ARBA00022737"/>
    </source>
</evidence>
<evidence type="ECO:0000256" key="9">
    <source>
        <dbReference type="ARBA" id="ARBA00022821"/>
    </source>
</evidence>
<protein>
    <submittedName>
        <fullName evidence="14">Late blight resistance proteinR1A-10</fullName>
    </submittedName>
</protein>
<evidence type="ECO:0000259" key="13">
    <source>
        <dbReference type="Pfam" id="PF23598"/>
    </source>
</evidence>
<dbReference type="InterPro" id="IPR036388">
    <property type="entry name" value="WH-like_DNA-bd_sf"/>
</dbReference>
<proteinExistence type="inferred from homology"/>
<dbReference type="AlphaFoldDB" id="A0AAE1WZS1"/>
<dbReference type="PANTHER" id="PTHR23155">
    <property type="entry name" value="DISEASE RESISTANCE PROTEIN RP"/>
    <property type="match status" value="1"/>
</dbReference>
<dbReference type="PRINTS" id="PR00364">
    <property type="entry name" value="DISEASERSIST"/>
</dbReference>
<reference evidence="14" key="1">
    <citation type="submission" date="2020-06" db="EMBL/GenBank/DDBJ databases">
        <authorList>
            <person name="Li T."/>
            <person name="Hu X."/>
            <person name="Zhang T."/>
            <person name="Song X."/>
            <person name="Zhang H."/>
            <person name="Dai N."/>
            <person name="Sheng W."/>
            <person name="Hou X."/>
            <person name="Wei L."/>
        </authorList>
    </citation>
    <scope>NUCLEOTIDE SEQUENCE</scope>
    <source>
        <strain evidence="14">K16</strain>
        <tissue evidence="14">Leaf</tissue>
    </source>
</reference>
<dbReference type="InterPro" id="IPR042197">
    <property type="entry name" value="Apaf_helical"/>
</dbReference>
<dbReference type="Gene3D" id="1.10.8.430">
    <property type="entry name" value="Helical domain of apoptotic protease-activating factors"/>
    <property type="match status" value="1"/>
</dbReference>
<comment type="similarity">
    <text evidence="3">Belongs to the disease resistance NB-LRR family.</text>
</comment>
<feature type="domain" description="Disease resistance protein winged helix" evidence="12">
    <location>
        <begin position="509"/>
        <end position="571"/>
    </location>
</feature>